<dbReference type="Proteomes" id="UP001054857">
    <property type="component" value="Unassembled WGS sequence"/>
</dbReference>
<dbReference type="InterPro" id="IPR037047">
    <property type="entry name" value="PITH_dom_sf"/>
</dbReference>
<keyword evidence="4" id="KW-1185">Reference proteome</keyword>
<comment type="caution">
    <text evidence="3">The sequence shown here is derived from an EMBL/GenBank/DDBJ whole genome shotgun (WGS) entry which is preliminary data.</text>
</comment>
<dbReference type="AlphaFoldDB" id="A0AAD3DU99"/>
<comment type="similarity">
    <text evidence="1">Belongs to the PITHD1 family.</text>
</comment>
<dbReference type="InterPro" id="IPR008979">
    <property type="entry name" value="Galactose-bd-like_sf"/>
</dbReference>
<accession>A0AAD3DU99</accession>
<dbReference type="EMBL" id="BMAR01000015">
    <property type="protein sequence ID" value="GFR46748.1"/>
    <property type="molecule type" value="Genomic_DNA"/>
</dbReference>
<protein>
    <recommendedName>
        <fullName evidence="2">PITH domain-containing protein</fullName>
    </recommendedName>
</protein>
<reference evidence="3 4" key="1">
    <citation type="journal article" date="2021" name="Sci. Rep.">
        <title>Genome sequencing of the multicellular alga Astrephomene provides insights into convergent evolution of germ-soma differentiation.</title>
        <authorList>
            <person name="Yamashita S."/>
            <person name="Yamamoto K."/>
            <person name="Matsuzaki R."/>
            <person name="Suzuki S."/>
            <person name="Yamaguchi H."/>
            <person name="Hirooka S."/>
            <person name="Minakuchi Y."/>
            <person name="Miyagishima S."/>
            <person name="Kawachi M."/>
            <person name="Toyoda A."/>
            <person name="Nozaki H."/>
        </authorList>
    </citation>
    <scope>NUCLEOTIDE SEQUENCE [LARGE SCALE GENOMIC DNA]</scope>
    <source>
        <strain evidence="3 4">NIES-4017</strain>
    </source>
</reference>
<feature type="domain" description="PITH" evidence="2">
    <location>
        <begin position="1"/>
        <end position="168"/>
    </location>
</feature>
<gene>
    <name evidence="3" type="ORF">Agub_g8373</name>
</gene>
<evidence type="ECO:0000313" key="3">
    <source>
        <dbReference type="EMBL" id="GFR46748.1"/>
    </source>
</evidence>
<evidence type="ECO:0000256" key="1">
    <source>
        <dbReference type="ARBA" id="ARBA00025788"/>
    </source>
</evidence>
<dbReference type="Gene3D" id="2.60.120.470">
    <property type="entry name" value="PITH domain"/>
    <property type="match status" value="1"/>
</dbReference>
<sequence>MAKDLLEHIDFSSLECLNEAPGHGADQVLKQGYREQDGLYLESDTDEQLLLNIRFHQRVKLQGIVIKATDEAKAPKTVKLYTNRPHMGFSDVSSVPCAQQLDLSPAQVAQGATLPLKLVKFTNVEVLSVFIESNQGDEEVTQLTKLALLGAAGEVFNVAEIKKVEEAH</sequence>
<dbReference type="InterPro" id="IPR045099">
    <property type="entry name" value="PITH1-like"/>
</dbReference>
<organism evidence="3 4">
    <name type="scientific">Astrephomene gubernaculifera</name>
    <dbReference type="NCBI Taxonomy" id="47775"/>
    <lineage>
        <taxon>Eukaryota</taxon>
        <taxon>Viridiplantae</taxon>
        <taxon>Chlorophyta</taxon>
        <taxon>core chlorophytes</taxon>
        <taxon>Chlorophyceae</taxon>
        <taxon>CS clade</taxon>
        <taxon>Chlamydomonadales</taxon>
        <taxon>Astrephomenaceae</taxon>
        <taxon>Astrephomene</taxon>
    </lineage>
</organism>
<dbReference type="GO" id="GO:0005737">
    <property type="term" value="C:cytoplasm"/>
    <property type="evidence" value="ECO:0007669"/>
    <property type="project" value="UniProtKB-ARBA"/>
</dbReference>
<dbReference type="Pfam" id="PF06201">
    <property type="entry name" value="PITH"/>
    <property type="match status" value="1"/>
</dbReference>
<evidence type="ECO:0000259" key="2">
    <source>
        <dbReference type="PROSITE" id="PS51532"/>
    </source>
</evidence>
<dbReference type="InterPro" id="IPR010400">
    <property type="entry name" value="PITH_dom"/>
</dbReference>
<evidence type="ECO:0000313" key="4">
    <source>
        <dbReference type="Proteomes" id="UP001054857"/>
    </source>
</evidence>
<name>A0AAD3DU99_9CHLO</name>
<dbReference type="SUPFAM" id="SSF49785">
    <property type="entry name" value="Galactose-binding domain-like"/>
    <property type="match status" value="1"/>
</dbReference>
<dbReference type="PROSITE" id="PS51532">
    <property type="entry name" value="PITH"/>
    <property type="match status" value="1"/>
</dbReference>
<dbReference type="PANTHER" id="PTHR12175:SF5">
    <property type="entry name" value="OS03G0795500 PROTEIN"/>
    <property type="match status" value="1"/>
</dbReference>
<proteinExistence type="inferred from homology"/>
<dbReference type="PANTHER" id="PTHR12175">
    <property type="entry name" value="AD039 HT014 THIOREDOXIN FAMILY TRP26"/>
    <property type="match status" value="1"/>
</dbReference>